<evidence type="ECO:0000259" key="7">
    <source>
        <dbReference type="PROSITE" id="PS51202"/>
    </source>
</evidence>
<dbReference type="AlphaFoldDB" id="A0A0C1Y411"/>
<keyword evidence="4" id="KW-0677">Repeat</keyword>
<feature type="domain" description="RCK C-terminal" evidence="7">
    <location>
        <begin position="208"/>
        <end position="292"/>
    </location>
</feature>
<keyword evidence="5" id="KW-1133">Transmembrane helix</keyword>
<dbReference type="PANTHER" id="PTHR43652:SF2">
    <property type="entry name" value="BASIC AMINO ACID ANTIPORTER YFCC-RELATED"/>
    <property type="match status" value="1"/>
</dbReference>
<dbReference type="PROSITE" id="PS51202">
    <property type="entry name" value="RCK_C"/>
    <property type="match status" value="2"/>
</dbReference>
<feature type="domain" description="RCK C-terminal" evidence="7">
    <location>
        <begin position="303"/>
        <end position="388"/>
    </location>
</feature>
<evidence type="ECO:0000256" key="3">
    <source>
        <dbReference type="ARBA" id="ARBA00022692"/>
    </source>
</evidence>
<dbReference type="Gene3D" id="3.30.70.1450">
    <property type="entry name" value="Regulator of K+ conductance, C-terminal domain"/>
    <property type="match status" value="2"/>
</dbReference>
<organism evidence="8">
    <name type="scientific">Lyngbya confervoides BDU141951</name>
    <dbReference type="NCBI Taxonomy" id="1574623"/>
    <lineage>
        <taxon>Bacteria</taxon>
        <taxon>Bacillati</taxon>
        <taxon>Cyanobacteriota</taxon>
        <taxon>Cyanophyceae</taxon>
        <taxon>Oscillatoriophycideae</taxon>
        <taxon>Oscillatoriales</taxon>
        <taxon>Microcoleaceae</taxon>
        <taxon>Lyngbya</taxon>
    </lineage>
</organism>
<name>A0A0C1Y411_9CYAN</name>
<dbReference type="PANTHER" id="PTHR43652">
    <property type="entry name" value="BASIC AMINO ACID ANTIPORTER YFCC-RELATED"/>
    <property type="match status" value="1"/>
</dbReference>
<gene>
    <name evidence="8" type="ORF">QQ91_012990</name>
</gene>
<dbReference type="SUPFAM" id="SSF116726">
    <property type="entry name" value="TrkA C-terminal domain-like"/>
    <property type="match status" value="2"/>
</dbReference>
<accession>A0A0C1Y411</accession>
<dbReference type="InterPro" id="IPR036721">
    <property type="entry name" value="RCK_C_sf"/>
</dbReference>
<dbReference type="Pfam" id="PF02080">
    <property type="entry name" value="TrkA_C"/>
    <property type="match status" value="2"/>
</dbReference>
<evidence type="ECO:0000256" key="2">
    <source>
        <dbReference type="ARBA" id="ARBA00022448"/>
    </source>
</evidence>
<proteinExistence type="predicted"/>
<dbReference type="InterPro" id="IPR006037">
    <property type="entry name" value="RCK_C"/>
</dbReference>
<dbReference type="EMBL" id="JTHE02000003">
    <property type="protein sequence ID" value="NEV68030.1"/>
    <property type="molecule type" value="Genomic_DNA"/>
</dbReference>
<dbReference type="InterPro" id="IPR004680">
    <property type="entry name" value="Cit_transptr-like_dom"/>
</dbReference>
<reference evidence="8" key="2">
    <citation type="journal article" date="2015" name="Genome Announc.">
        <title>Draft Genome Sequence of Filamentous Marine Cyanobacterium Lyngbya confervoides Strain BDU141951.</title>
        <authorList>
            <person name="Chandrababunaidu M.M."/>
            <person name="Sen D."/>
            <person name="Tripathy S."/>
        </authorList>
    </citation>
    <scope>NUCLEOTIDE SEQUENCE</scope>
    <source>
        <strain evidence="8">BDU141951</strain>
    </source>
</reference>
<dbReference type="Pfam" id="PF03600">
    <property type="entry name" value="CitMHS"/>
    <property type="match status" value="1"/>
</dbReference>
<reference evidence="8" key="1">
    <citation type="submission" date="2014-11" db="EMBL/GenBank/DDBJ databases">
        <authorList>
            <person name="Malar M.C."/>
            <person name="Sen D."/>
            <person name="Tripathy S."/>
        </authorList>
    </citation>
    <scope>NUCLEOTIDE SEQUENCE</scope>
    <source>
        <strain evidence="8">BDU141951</strain>
    </source>
</reference>
<comment type="subcellular location">
    <subcellularLocation>
        <location evidence="1">Membrane</location>
        <topology evidence="1">Multi-pass membrane protein</topology>
    </subcellularLocation>
</comment>
<dbReference type="InterPro" id="IPR051679">
    <property type="entry name" value="DASS-Related_Transporters"/>
</dbReference>
<reference evidence="8" key="3">
    <citation type="submission" date="2020-02" db="EMBL/GenBank/DDBJ databases">
        <authorList>
            <person name="Sarangi A.N."/>
            <person name="Ghosh S."/>
            <person name="Mukherjee M."/>
            <person name="Tripathy S."/>
        </authorList>
    </citation>
    <scope>NUCLEOTIDE SEQUENCE</scope>
    <source>
        <strain evidence="8">BDU141951</strain>
    </source>
</reference>
<keyword evidence="6" id="KW-0472">Membrane</keyword>
<dbReference type="GO" id="GO:0008324">
    <property type="term" value="F:monoatomic cation transmembrane transporter activity"/>
    <property type="evidence" value="ECO:0007669"/>
    <property type="project" value="InterPro"/>
</dbReference>
<evidence type="ECO:0000256" key="5">
    <source>
        <dbReference type="ARBA" id="ARBA00022989"/>
    </source>
</evidence>
<dbReference type="GO" id="GO:0006813">
    <property type="term" value="P:potassium ion transport"/>
    <property type="evidence" value="ECO:0007669"/>
    <property type="project" value="InterPro"/>
</dbReference>
<dbReference type="GO" id="GO:0005886">
    <property type="term" value="C:plasma membrane"/>
    <property type="evidence" value="ECO:0007669"/>
    <property type="project" value="TreeGrafter"/>
</dbReference>
<dbReference type="PROSITE" id="PS01271">
    <property type="entry name" value="NA_SULFATE"/>
    <property type="match status" value="1"/>
</dbReference>
<sequence>MTIALTLAVVLLALICFVGEWFPADVTAIAVMVLLMTLGLVTPEEGISGFSSSATITVLAMFILSAGIDRTGAVQAVSTGLMTWGGRRASRQIVVMGAIVGPISAFINNTAVVAVFLPIVEDWCRKQGISPSKLLMPLSYLTVLGGMLTVIGTSTNVLASGLSADLGYSPFGLFQFTGVGLITGAIGLLYLAFVAPRWLPQRRSPAESPVLERYGLNDYISEIVIPPGSKLVGQSLQGSQLQRRFDLDVMELIREGAHFPQPIADKRLQAGDILLVRSQPACLLKIKETQGIEILPEVQFGRSQAEPALTQGEEGIAEVLLLPNAEIVGSTLKETRFRQRYNATVLAIQQGQTLVRDRLGRVPIQFGDVLLVQGPKQSLLGLQTRPGFVLAQQRDLETFRREKAGVAIAILLGVILLAAVEWVPILVSAWIGVVLMLLTGCLKPGELYSSVRWDVIFLLAGLIPLGIAMENSGATQWLANQLVALGGQWSGYALLTLFFVITSLVTEILSNNACVVLLLPIAAQVAETLNFNPYAFMFTVMFAASNSFMTPIGYQTNTMVYGPGGYRFADFLRVGTPLNILMALVTPPLIIAFYGL</sequence>
<keyword evidence="2" id="KW-0813">Transport</keyword>
<dbReference type="InterPro" id="IPR031312">
    <property type="entry name" value="Na/sul_symport_CS"/>
</dbReference>
<comment type="caution">
    <text evidence="8">The sequence shown here is derived from an EMBL/GenBank/DDBJ whole genome shotgun (WGS) entry which is preliminary data.</text>
</comment>
<evidence type="ECO:0000256" key="4">
    <source>
        <dbReference type="ARBA" id="ARBA00022737"/>
    </source>
</evidence>
<protein>
    <submittedName>
        <fullName evidence="8">SLC13 family permease</fullName>
    </submittedName>
</protein>
<evidence type="ECO:0000313" key="8">
    <source>
        <dbReference type="EMBL" id="NEV68030.1"/>
    </source>
</evidence>
<evidence type="ECO:0000256" key="1">
    <source>
        <dbReference type="ARBA" id="ARBA00004141"/>
    </source>
</evidence>
<keyword evidence="3" id="KW-0812">Transmembrane</keyword>
<evidence type="ECO:0000256" key="6">
    <source>
        <dbReference type="ARBA" id="ARBA00023136"/>
    </source>
</evidence>